<organism evidence="2 3">
    <name type="scientific">Stylonychia lemnae</name>
    <name type="common">Ciliate</name>
    <dbReference type="NCBI Taxonomy" id="5949"/>
    <lineage>
        <taxon>Eukaryota</taxon>
        <taxon>Sar</taxon>
        <taxon>Alveolata</taxon>
        <taxon>Ciliophora</taxon>
        <taxon>Intramacronucleata</taxon>
        <taxon>Spirotrichea</taxon>
        <taxon>Stichotrichia</taxon>
        <taxon>Sporadotrichida</taxon>
        <taxon>Oxytrichidae</taxon>
        <taxon>Stylonychinae</taxon>
        <taxon>Stylonychia</taxon>
    </lineage>
</organism>
<evidence type="ECO:0008006" key="4">
    <source>
        <dbReference type="Google" id="ProtNLM"/>
    </source>
</evidence>
<keyword evidence="1" id="KW-0812">Transmembrane</keyword>
<name>A0A078A0C1_STYLE</name>
<proteinExistence type="predicted"/>
<dbReference type="AlphaFoldDB" id="A0A078A0C1"/>
<protein>
    <recommendedName>
        <fullName evidence="4">Transmembrane protein</fullName>
    </recommendedName>
</protein>
<reference evidence="2 3" key="1">
    <citation type="submission" date="2014-06" db="EMBL/GenBank/DDBJ databases">
        <authorList>
            <person name="Swart Estienne"/>
        </authorList>
    </citation>
    <scope>NUCLEOTIDE SEQUENCE [LARGE SCALE GENOMIC DNA]</scope>
    <source>
        <strain evidence="2 3">130c</strain>
    </source>
</reference>
<accession>A0A078A0C1</accession>
<dbReference type="InterPro" id="IPR010865">
    <property type="entry name" value="DUF1499"/>
</dbReference>
<dbReference type="Proteomes" id="UP000039865">
    <property type="component" value="Unassembled WGS sequence"/>
</dbReference>
<dbReference type="InParanoid" id="A0A078A0C1"/>
<sequence length="230" mass="26927">MVILYNTKYKQQIKKDYKIQYQHLGKRKQRTQFSKCMMIALKIFYLVWTSLVLSMLIIRILNLSLRNDDVNLTSFPSQCGSWAYSNGCTRIVKNGTQCVRQGTIPNSYPYQFQLSYVDQDDGTTMNTTDIVQICSSQIGFSKQVYPTDDIDESQSRIFMHLFIETPFFGFINDFYIEFVQQFYVSNSYVQVQSQSRLSGNDLMQNYNYVETFFKCLKTMTDEQPIVKSCS</sequence>
<dbReference type="EMBL" id="CCKQ01004485">
    <property type="protein sequence ID" value="CDW75646.1"/>
    <property type="molecule type" value="Genomic_DNA"/>
</dbReference>
<keyword evidence="1" id="KW-1133">Transmembrane helix</keyword>
<dbReference type="Pfam" id="PF07386">
    <property type="entry name" value="DUF1499"/>
    <property type="match status" value="1"/>
</dbReference>
<evidence type="ECO:0000313" key="3">
    <source>
        <dbReference type="Proteomes" id="UP000039865"/>
    </source>
</evidence>
<feature type="transmembrane region" description="Helical" evidence="1">
    <location>
        <begin position="36"/>
        <end position="58"/>
    </location>
</feature>
<keyword evidence="3" id="KW-1185">Reference proteome</keyword>
<evidence type="ECO:0000313" key="2">
    <source>
        <dbReference type="EMBL" id="CDW75646.1"/>
    </source>
</evidence>
<gene>
    <name evidence="2" type="primary">Contig5195.g5566</name>
    <name evidence="2" type="ORF">STYLEM_4638</name>
</gene>
<evidence type="ECO:0000256" key="1">
    <source>
        <dbReference type="SAM" id="Phobius"/>
    </source>
</evidence>
<keyword evidence="1" id="KW-0472">Membrane</keyword>